<evidence type="ECO:0000313" key="6">
    <source>
        <dbReference type="Proteomes" id="UP001596540"/>
    </source>
</evidence>
<evidence type="ECO:0000259" key="4">
    <source>
        <dbReference type="Pfam" id="PF01471"/>
    </source>
</evidence>
<dbReference type="InterPro" id="IPR051909">
    <property type="entry name" value="MFP_Cation_Efflux"/>
</dbReference>
<protein>
    <submittedName>
        <fullName evidence="5">Peptidoglycan-binding protein</fullName>
    </submittedName>
</protein>
<dbReference type="PROSITE" id="PS51318">
    <property type="entry name" value="TAT"/>
    <property type="match status" value="1"/>
</dbReference>
<dbReference type="Proteomes" id="UP001596540">
    <property type="component" value="Unassembled WGS sequence"/>
</dbReference>
<feature type="region of interest" description="Disordered" evidence="2">
    <location>
        <begin position="1"/>
        <end position="32"/>
    </location>
</feature>
<gene>
    <name evidence="5" type="ORF">ACFQRF_19415</name>
</gene>
<feature type="transmembrane region" description="Helical" evidence="3">
    <location>
        <begin position="38"/>
        <end position="62"/>
    </location>
</feature>
<dbReference type="RefSeq" id="WP_379872552.1">
    <property type="nucleotide sequence ID" value="NZ_JBHTBH010000009.1"/>
</dbReference>
<dbReference type="InterPro" id="IPR006311">
    <property type="entry name" value="TAT_signal"/>
</dbReference>
<dbReference type="EMBL" id="JBHTBH010000009">
    <property type="protein sequence ID" value="MFC7329908.1"/>
    <property type="molecule type" value="Genomic_DNA"/>
</dbReference>
<comment type="caution">
    <text evidence="5">The sequence shown here is derived from an EMBL/GenBank/DDBJ whole genome shotgun (WGS) entry which is preliminary data.</text>
</comment>
<keyword evidence="3" id="KW-0472">Membrane</keyword>
<reference evidence="6" key="1">
    <citation type="journal article" date="2019" name="Int. J. Syst. Evol. Microbiol.">
        <title>The Global Catalogue of Microorganisms (GCM) 10K type strain sequencing project: providing services to taxonomists for standard genome sequencing and annotation.</title>
        <authorList>
            <consortium name="The Broad Institute Genomics Platform"/>
            <consortium name="The Broad Institute Genome Sequencing Center for Infectious Disease"/>
            <person name="Wu L."/>
            <person name="Ma J."/>
        </authorList>
    </citation>
    <scope>NUCLEOTIDE SEQUENCE [LARGE SCALE GENOMIC DNA]</scope>
    <source>
        <strain evidence="6">CGMCC 4.7382</strain>
    </source>
</reference>
<evidence type="ECO:0000256" key="1">
    <source>
        <dbReference type="ARBA" id="ARBA00022448"/>
    </source>
</evidence>
<keyword evidence="3" id="KW-1133">Transmembrane helix</keyword>
<organism evidence="5 6">
    <name type="scientific">Marinactinospora rubrisoli</name>
    <dbReference type="NCBI Taxonomy" id="2715399"/>
    <lineage>
        <taxon>Bacteria</taxon>
        <taxon>Bacillati</taxon>
        <taxon>Actinomycetota</taxon>
        <taxon>Actinomycetes</taxon>
        <taxon>Streptosporangiales</taxon>
        <taxon>Nocardiopsidaceae</taxon>
        <taxon>Marinactinospora</taxon>
    </lineage>
</organism>
<evidence type="ECO:0000313" key="5">
    <source>
        <dbReference type="EMBL" id="MFC7329908.1"/>
    </source>
</evidence>
<dbReference type="PANTHER" id="PTHR30097:SF4">
    <property type="entry name" value="SLR6042 PROTEIN"/>
    <property type="match status" value="1"/>
</dbReference>
<feature type="domain" description="Peptidoglycan binding-like" evidence="4">
    <location>
        <begin position="155"/>
        <end position="202"/>
    </location>
</feature>
<keyword evidence="1" id="KW-0813">Transport</keyword>
<dbReference type="Pfam" id="PF01471">
    <property type="entry name" value="PG_binding_1"/>
    <property type="match status" value="1"/>
</dbReference>
<dbReference type="Gene3D" id="2.40.420.20">
    <property type="match status" value="1"/>
</dbReference>
<dbReference type="SUPFAM" id="SSF47090">
    <property type="entry name" value="PGBD-like"/>
    <property type="match status" value="1"/>
</dbReference>
<dbReference type="InterPro" id="IPR036366">
    <property type="entry name" value="PGBDSf"/>
</dbReference>
<proteinExistence type="predicted"/>
<dbReference type="InterPro" id="IPR036365">
    <property type="entry name" value="PGBD-like_sf"/>
</dbReference>
<dbReference type="PANTHER" id="PTHR30097">
    <property type="entry name" value="CATION EFFLUX SYSTEM PROTEIN CUSB"/>
    <property type="match status" value="1"/>
</dbReference>
<accession>A0ABW2KKJ9</accession>
<name>A0ABW2KKJ9_9ACTN</name>
<evidence type="ECO:0000256" key="3">
    <source>
        <dbReference type="SAM" id="Phobius"/>
    </source>
</evidence>
<dbReference type="InterPro" id="IPR002477">
    <property type="entry name" value="Peptidoglycan-bd-like"/>
</dbReference>
<keyword evidence="6" id="KW-1185">Reference proteome</keyword>
<dbReference type="Gene3D" id="1.10.101.10">
    <property type="entry name" value="PGBD-like superfamily/PGBD"/>
    <property type="match status" value="1"/>
</dbReference>
<evidence type="ECO:0000256" key="2">
    <source>
        <dbReference type="SAM" id="MobiDB-lite"/>
    </source>
</evidence>
<sequence length="384" mass="40070">MAASDNVPAPEATTNLEFPVTRERGNGATGSRRSRRRLVLGLVAAIAVAVGAGVPITAAAGFGTSAEEPVTTFDGATDEVVRGPLEGSTTASGTLRFSDPRTMQAARDGVITALPTAGSVLALGDRIYAVDDVPVFLLRGSTPAWRDFEIGMSDGPDVKQLEESLQSLGYFDEEPDDEFTWPTANAIDAWQKEEGMQRTGRLPLGSVVFASGDLRIGNLTAREGDQVGPGAELFDATGTSQIVDVDLALADQQLAVIGREVVVRLPGNTETTGEIASVGTPTESEDEGRTVIPIVVTLDDPDAAASFQEASVSVDVPSERRADVLSIPVGALIALDPDQYGIEVVDADGTTRQVPVTTGLFAAGRVEISGEGVAEGQRVVVPQR</sequence>
<keyword evidence="3" id="KW-0812">Transmembrane</keyword>